<protein>
    <submittedName>
        <fullName evidence="8">Transcriptional regulator, LuxR family</fullName>
    </submittedName>
</protein>
<dbReference type="eggNOG" id="COG2197">
    <property type="taxonomic scope" value="Bacteria"/>
</dbReference>
<dbReference type="Pfam" id="PF00196">
    <property type="entry name" value="GerE"/>
    <property type="match status" value="1"/>
</dbReference>
<dbReference type="GO" id="GO:0046872">
    <property type="term" value="F:metal ion binding"/>
    <property type="evidence" value="ECO:0007669"/>
    <property type="project" value="UniProtKB-KW"/>
</dbReference>
<dbReference type="AlphaFoldDB" id="D9SI75"/>
<dbReference type="KEGG" id="gca:Galf_0087"/>
<dbReference type="InterPro" id="IPR036388">
    <property type="entry name" value="WH-like_DNA-bd_sf"/>
</dbReference>
<accession>D9SI75</accession>
<dbReference type="GO" id="GO:0006355">
    <property type="term" value="P:regulation of DNA-templated transcription"/>
    <property type="evidence" value="ECO:0007669"/>
    <property type="project" value="InterPro"/>
</dbReference>
<sequence>MTINFTGHAEIDQQHELLESTVGQLALFCSEAKHNQDATCDGCNAFKQKHCRVTLVLIASQLAGFLTGHAAYEEKMMELLPDTPICSQHIKAHKSAHQGIAKQLKKLSLLVANENPREVSTRMRRIVGDWLGDHSTSFDTRLVRLGKFDSSKIDFDGELVAMLDEYVFPSRPTMSKASLKIGMALEGEKLEARGRFESLSPAQRQVFWLVAGGKTNREIGMVLSISINTVKTHRAAIFHKMDVKSVLELVKKVDVLR</sequence>
<comment type="similarity">
    <text evidence="1">Belongs to the hemerythrin family.</text>
</comment>
<keyword evidence="6" id="KW-0804">Transcription</keyword>
<keyword evidence="9" id="KW-1185">Reference proteome</keyword>
<dbReference type="GO" id="GO:0003677">
    <property type="term" value="F:DNA binding"/>
    <property type="evidence" value="ECO:0007669"/>
    <property type="project" value="UniProtKB-KW"/>
</dbReference>
<evidence type="ECO:0000256" key="3">
    <source>
        <dbReference type="ARBA" id="ARBA00023004"/>
    </source>
</evidence>
<dbReference type="InterPro" id="IPR000792">
    <property type="entry name" value="Tscrpt_reg_LuxR_C"/>
</dbReference>
<dbReference type="Gene3D" id="1.10.10.10">
    <property type="entry name" value="Winged helix-like DNA-binding domain superfamily/Winged helix DNA-binding domain"/>
    <property type="match status" value="1"/>
</dbReference>
<dbReference type="InterPro" id="IPR016032">
    <property type="entry name" value="Sig_transdc_resp-reg_C-effctor"/>
</dbReference>
<organism evidence="8 9">
    <name type="scientific">Gallionella capsiferriformans (strain ES-2)</name>
    <name type="common">Gallionella ferruginea capsiferriformans (strain ES-2)</name>
    <dbReference type="NCBI Taxonomy" id="395494"/>
    <lineage>
        <taxon>Bacteria</taxon>
        <taxon>Pseudomonadati</taxon>
        <taxon>Pseudomonadota</taxon>
        <taxon>Betaproteobacteria</taxon>
        <taxon>Nitrosomonadales</taxon>
        <taxon>Gallionellaceae</taxon>
        <taxon>Gallionella</taxon>
    </lineage>
</organism>
<evidence type="ECO:0000256" key="5">
    <source>
        <dbReference type="ARBA" id="ARBA00023125"/>
    </source>
</evidence>
<keyword evidence="3" id="KW-0408">Iron</keyword>
<keyword evidence="4" id="KW-0805">Transcription regulation</keyword>
<dbReference type="STRING" id="395494.Galf_0087"/>
<dbReference type="PRINTS" id="PR00038">
    <property type="entry name" value="HTHLUXR"/>
</dbReference>
<dbReference type="CDD" id="cd06170">
    <property type="entry name" value="LuxR_C_like"/>
    <property type="match status" value="1"/>
</dbReference>
<keyword evidence="2" id="KW-0479">Metal-binding</keyword>
<dbReference type="PROSITE" id="PS50043">
    <property type="entry name" value="HTH_LUXR_2"/>
    <property type="match status" value="1"/>
</dbReference>
<evidence type="ECO:0000313" key="9">
    <source>
        <dbReference type="Proteomes" id="UP000001235"/>
    </source>
</evidence>
<dbReference type="InterPro" id="IPR035938">
    <property type="entry name" value="Hemerythrin-like_sf"/>
</dbReference>
<evidence type="ECO:0000256" key="4">
    <source>
        <dbReference type="ARBA" id="ARBA00023015"/>
    </source>
</evidence>
<evidence type="ECO:0000259" key="7">
    <source>
        <dbReference type="PROSITE" id="PS50043"/>
    </source>
</evidence>
<evidence type="ECO:0000256" key="6">
    <source>
        <dbReference type="ARBA" id="ARBA00023163"/>
    </source>
</evidence>
<dbReference type="SUPFAM" id="SSF46894">
    <property type="entry name" value="C-terminal effector domain of the bipartite response regulators"/>
    <property type="match status" value="1"/>
</dbReference>
<dbReference type="InterPro" id="IPR012312">
    <property type="entry name" value="Hemerythrin-like"/>
</dbReference>
<dbReference type="SMART" id="SM00421">
    <property type="entry name" value="HTH_LUXR"/>
    <property type="match status" value="1"/>
</dbReference>
<dbReference type="PROSITE" id="PS00622">
    <property type="entry name" value="HTH_LUXR_1"/>
    <property type="match status" value="1"/>
</dbReference>
<dbReference type="Proteomes" id="UP000001235">
    <property type="component" value="Chromosome"/>
</dbReference>
<dbReference type="Gene3D" id="1.20.120.50">
    <property type="entry name" value="Hemerythrin-like"/>
    <property type="match status" value="1"/>
</dbReference>
<dbReference type="RefSeq" id="WP_013292075.1">
    <property type="nucleotide sequence ID" value="NC_014394.1"/>
</dbReference>
<feature type="domain" description="HTH luxR-type" evidence="7">
    <location>
        <begin position="192"/>
        <end position="257"/>
    </location>
</feature>
<dbReference type="CDD" id="cd12107">
    <property type="entry name" value="Hemerythrin"/>
    <property type="match status" value="1"/>
</dbReference>
<dbReference type="OrthoDB" id="135231at2"/>
<evidence type="ECO:0000256" key="1">
    <source>
        <dbReference type="ARBA" id="ARBA00010587"/>
    </source>
</evidence>
<keyword evidence="5" id="KW-0238">DNA-binding</keyword>
<gene>
    <name evidence="8" type="ordered locus">Galf_0087</name>
</gene>
<name>D9SI75_GALCS</name>
<reference evidence="8 9" key="1">
    <citation type="submission" date="2010-08" db="EMBL/GenBank/DDBJ databases">
        <title>Complete sequence of Gallionella capsiferriformans ES-2.</title>
        <authorList>
            <consortium name="US DOE Joint Genome Institute"/>
            <person name="Lucas S."/>
            <person name="Copeland A."/>
            <person name="Lapidus A."/>
            <person name="Cheng J.-F."/>
            <person name="Bruce D."/>
            <person name="Goodwin L."/>
            <person name="Pitluck S."/>
            <person name="Chertkov O."/>
            <person name="Davenport K.W."/>
            <person name="Detter J.C."/>
            <person name="Han C."/>
            <person name="Tapia R."/>
            <person name="Land M."/>
            <person name="Hauser L."/>
            <person name="Chang Y.-J."/>
            <person name="Jeffries C."/>
            <person name="Kyrpides N."/>
            <person name="Ivanova N."/>
            <person name="Mikhailova N."/>
            <person name="Shelobolina E.S."/>
            <person name="Picardal F."/>
            <person name="Roden E."/>
            <person name="Emerson D."/>
            <person name="Woyke T."/>
        </authorList>
    </citation>
    <scope>NUCLEOTIDE SEQUENCE [LARGE SCALE GENOMIC DNA]</scope>
    <source>
        <strain evidence="8 9">ES-2</strain>
    </source>
</reference>
<dbReference type="eggNOG" id="COG2703">
    <property type="taxonomic scope" value="Bacteria"/>
</dbReference>
<dbReference type="PANTHER" id="PTHR44688:SF16">
    <property type="entry name" value="DNA-BINDING TRANSCRIPTIONAL ACTIVATOR DEVR_DOSR"/>
    <property type="match status" value="1"/>
</dbReference>
<dbReference type="HOGENOM" id="CLU_1080755_0_0_4"/>
<evidence type="ECO:0000313" key="8">
    <source>
        <dbReference type="EMBL" id="ADL54132.1"/>
    </source>
</evidence>
<evidence type="ECO:0000256" key="2">
    <source>
        <dbReference type="ARBA" id="ARBA00022723"/>
    </source>
</evidence>
<dbReference type="EMBL" id="CP002159">
    <property type="protein sequence ID" value="ADL54132.1"/>
    <property type="molecule type" value="Genomic_DNA"/>
</dbReference>
<dbReference type="InterPro" id="IPR012827">
    <property type="entry name" value="Hemerythrin_metal-bd"/>
</dbReference>
<dbReference type="Pfam" id="PF01814">
    <property type="entry name" value="Hemerythrin"/>
    <property type="match status" value="1"/>
</dbReference>
<dbReference type="PANTHER" id="PTHR44688">
    <property type="entry name" value="DNA-BINDING TRANSCRIPTIONAL ACTIVATOR DEVR_DOSR"/>
    <property type="match status" value="1"/>
</dbReference>
<proteinExistence type="inferred from homology"/>
<dbReference type="SUPFAM" id="SSF47188">
    <property type="entry name" value="Hemerythrin-like"/>
    <property type="match status" value="1"/>
</dbReference>